<dbReference type="InterPro" id="IPR011032">
    <property type="entry name" value="GroES-like_sf"/>
</dbReference>
<dbReference type="SUPFAM" id="SSF51735">
    <property type="entry name" value="NAD(P)-binding Rossmann-fold domains"/>
    <property type="match status" value="1"/>
</dbReference>
<name>A0ABP7C2B7_9MICC</name>
<dbReference type="CDD" id="cd05286">
    <property type="entry name" value="QOR2"/>
    <property type="match status" value="1"/>
</dbReference>
<dbReference type="SMART" id="SM00829">
    <property type="entry name" value="PKS_ER"/>
    <property type="match status" value="1"/>
</dbReference>
<gene>
    <name evidence="4" type="ORF">GCM10023081_12140</name>
</gene>
<comment type="caution">
    <text evidence="4">The sequence shown here is derived from an EMBL/GenBank/DDBJ whole genome shotgun (WGS) entry which is preliminary data.</text>
</comment>
<dbReference type="Gene3D" id="3.40.50.720">
    <property type="entry name" value="NAD(P)-binding Rossmann-like Domain"/>
    <property type="match status" value="1"/>
</dbReference>
<protein>
    <submittedName>
        <fullName evidence="4">Quinone oxidoreductase</fullName>
    </submittedName>
</protein>
<dbReference type="PANTHER" id="PTHR48106">
    <property type="entry name" value="QUINONE OXIDOREDUCTASE PIG3-RELATED"/>
    <property type="match status" value="1"/>
</dbReference>
<dbReference type="InterPro" id="IPR047618">
    <property type="entry name" value="QOR-like"/>
</dbReference>
<evidence type="ECO:0000259" key="3">
    <source>
        <dbReference type="SMART" id="SM00829"/>
    </source>
</evidence>
<keyword evidence="5" id="KW-1185">Reference proteome</keyword>
<evidence type="ECO:0000313" key="5">
    <source>
        <dbReference type="Proteomes" id="UP001500752"/>
    </source>
</evidence>
<feature type="domain" description="Enoyl reductase (ER)" evidence="3">
    <location>
        <begin position="16"/>
        <end position="325"/>
    </location>
</feature>
<keyword evidence="1" id="KW-0521">NADP</keyword>
<dbReference type="InterPro" id="IPR036291">
    <property type="entry name" value="NAD(P)-bd_dom_sf"/>
</dbReference>
<evidence type="ECO:0000256" key="2">
    <source>
        <dbReference type="ARBA" id="ARBA00023002"/>
    </source>
</evidence>
<accession>A0ABP7C2B7</accession>
<evidence type="ECO:0000256" key="1">
    <source>
        <dbReference type="ARBA" id="ARBA00022857"/>
    </source>
</evidence>
<dbReference type="RefSeq" id="WP_345149237.1">
    <property type="nucleotide sequence ID" value="NZ_BAABEO010000008.1"/>
</dbReference>
<keyword evidence="2" id="KW-0560">Oxidoreductase</keyword>
<sequence>MVHSNTVRSIVIEKAGGPEVLTIGERPALEPGPHQLLVQTRAVGVNFIEIYQREGAYPVEHPFTPGSEGMGVVAAVGSAVEGFAPGDRITTTQASRTYADAFLVDADKAMRVPDGISDEVAAAIPGQGLTAHYLVRSTYPVREGEVAVITAGAGGVGGLVVQLLKRQGATVVALVGSEEKAETARSLGADLALVGYGDFADRVREFTGGRGADVVYDSVGKDTFDESLRALRKRGMLVLFGASSGQVPPFDLQRLNRHGSLYVTRPTVDDYLQDEAERNWRAGELFDAVLDGSLTIRVEETFPLAEARKAQEKLQSRSTQGKLLLIP</sequence>
<evidence type="ECO:0000313" key="4">
    <source>
        <dbReference type="EMBL" id="GAA3675287.1"/>
    </source>
</evidence>
<dbReference type="EMBL" id="BAABEO010000008">
    <property type="protein sequence ID" value="GAA3675287.1"/>
    <property type="molecule type" value="Genomic_DNA"/>
</dbReference>
<dbReference type="InterPro" id="IPR013154">
    <property type="entry name" value="ADH-like_N"/>
</dbReference>
<dbReference type="PANTHER" id="PTHR48106:SF13">
    <property type="entry name" value="QUINONE OXIDOREDUCTASE-RELATED"/>
    <property type="match status" value="1"/>
</dbReference>
<dbReference type="Pfam" id="PF08240">
    <property type="entry name" value="ADH_N"/>
    <property type="match status" value="1"/>
</dbReference>
<dbReference type="InterPro" id="IPR020843">
    <property type="entry name" value="ER"/>
</dbReference>
<reference evidence="5" key="1">
    <citation type="journal article" date="2019" name="Int. J. Syst. Evol. Microbiol.">
        <title>The Global Catalogue of Microorganisms (GCM) 10K type strain sequencing project: providing services to taxonomists for standard genome sequencing and annotation.</title>
        <authorList>
            <consortium name="The Broad Institute Genomics Platform"/>
            <consortium name="The Broad Institute Genome Sequencing Center for Infectious Disease"/>
            <person name="Wu L."/>
            <person name="Ma J."/>
        </authorList>
    </citation>
    <scope>NUCLEOTIDE SEQUENCE [LARGE SCALE GENOMIC DNA]</scope>
    <source>
        <strain evidence="5">JCM 30742</strain>
    </source>
</reference>
<dbReference type="Gene3D" id="3.90.180.10">
    <property type="entry name" value="Medium-chain alcohol dehydrogenases, catalytic domain"/>
    <property type="match status" value="1"/>
</dbReference>
<organism evidence="4 5">
    <name type="scientific">Arthrobacter ginkgonis</name>
    <dbReference type="NCBI Taxonomy" id="1630594"/>
    <lineage>
        <taxon>Bacteria</taxon>
        <taxon>Bacillati</taxon>
        <taxon>Actinomycetota</taxon>
        <taxon>Actinomycetes</taxon>
        <taxon>Micrococcales</taxon>
        <taxon>Micrococcaceae</taxon>
        <taxon>Arthrobacter</taxon>
    </lineage>
</organism>
<dbReference type="InterPro" id="IPR013149">
    <property type="entry name" value="ADH-like_C"/>
</dbReference>
<dbReference type="Proteomes" id="UP001500752">
    <property type="component" value="Unassembled WGS sequence"/>
</dbReference>
<dbReference type="SUPFAM" id="SSF50129">
    <property type="entry name" value="GroES-like"/>
    <property type="match status" value="1"/>
</dbReference>
<proteinExistence type="predicted"/>
<dbReference type="Pfam" id="PF00107">
    <property type="entry name" value="ADH_zinc_N"/>
    <property type="match status" value="1"/>
</dbReference>